<protein>
    <recommendedName>
        <fullName evidence="13">Odorant receptor</fullName>
    </recommendedName>
</protein>
<feature type="transmembrane region" description="Helical" evidence="10">
    <location>
        <begin position="640"/>
        <end position="659"/>
    </location>
</feature>
<dbReference type="EMBL" id="JADBJN010000002">
    <property type="protein sequence ID" value="KAG5674930.1"/>
    <property type="molecule type" value="Genomic_DNA"/>
</dbReference>
<accession>A0A9J6BYV7</accession>
<comment type="caution">
    <text evidence="11">The sequence shown here is derived from an EMBL/GenBank/DDBJ whole genome shotgun (WGS) entry which is preliminary data.</text>
</comment>
<dbReference type="GO" id="GO:0005549">
    <property type="term" value="F:odorant binding"/>
    <property type="evidence" value="ECO:0007669"/>
    <property type="project" value="InterPro"/>
</dbReference>
<dbReference type="PANTHER" id="PTHR21137:SF35">
    <property type="entry name" value="ODORANT RECEPTOR 19A-RELATED"/>
    <property type="match status" value="1"/>
</dbReference>
<keyword evidence="8" id="KW-0675">Receptor</keyword>
<evidence type="ECO:0008006" key="13">
    <source>
        <dbReference type="Google" id="ProtNLM"/>
    </source>
</evidence>
<feature type="transmembrane region" description="Helical" evidence="10">
    <location>
        <begin position="64"/>
        <end position="88"/>
    </location>
</feature>
<feature type="transmembrane region" description="Helical" evidence="10">
    <location>
        <begin position="33"/>
        <end position="58"/>
    </location>
</feature>
<keyword evidence="3" id="KW-0716">Sensory transduction</keyword>
<feature type="transmembrane region" description="Helical" evidence="10">
    <location>
        <begin position="391"/>
        <end position="416"/>
    </location>
</feature>
<evidence type="ECO:0000256" key="8">
    <source>
        <dbReference type="ARBA" id="ARBA00023170"/>
    </source>
</evidence>
<feature type="transmembrane region" description="Helical" evidence="10">
    <location>
        <begin position="282"/>
        <end position="301"/>
    </location>
</feature>
<keyword evidence="7 10" id="KW-0472">Membrane</keyword>
<reference evidence="11" key="1">
    <citation type="submission" date="2021-03" db="EMBL/GenBank/DDBJ databases">
        <title>Chromosome level genome of the anhydrobiotic midge Polypedilum vanderplanki.</title>
        <authorList>
            <person name="Yoshida Y."/>
            <person name="Kikawada T."/>
            <person name="Gusev O."/>
        </authorList>
    </citation>
    <scope>NUCLEOTIDE SEQUENCE</scope>
    <source>
        <strain evidence="11">NIAS01</strain>
        <tissue evidence="11">Whole body or cell culture</tissue>
    </source>
</reference>
<dbReference type="InterPro" id="IPR004117">
    <property type="entry name" value="7tm6_olfct_rcpt"/>
</dbReference>
<evidence type="ECO:0000256" key="5">
    <source>
        <dbReference type="ARBA" id="ARBA00022725"/>
    </source>
</evidence>
<evidence type="ECO:0000256" key="10">
    <source>
        <dbReference type="SAM" id="Phobius"/>
    </source>
</evidence>
<evidence type="ECO:0000313" key="12">
    <source>
        <dbReference type="Proteomes" id="UP001107558"/>
    </source>
</evidence>
<keyword evidence="6 10" id="KW-1133">Transmembrane helix</keyword>
<keyword evidence="4 10" id="KW-0812">Transmembrane</keyword>
<comment type="subcellular location">
    <subcellularLocation>
        <location evidence="1">Cell membrane</location>
        <topology evidence="1">Multi-pass membrane protein</topology>
    </subcellularLocation>
</comment>
<feature type="transmembrane region" description="Helical" evidence="10">
    <location>
        <begin position="248"/>
        <end position="270"/>
    </location>
</feature>
<dbReference type="AlphaFoldDB" id="A0A9J6BYV7"/>
<keyword evidence="12" id="KW-1185">Reference proteome</keyword>
<dbReference type="GO" id="GO:0007165">
    <property type="term" value="P:signal transduction"/>
    <property type="evidence" value="ECO:0007669"/>
    <property type="project" value="UniProtKB-KW"/>
</dbReference>
<name>A0A9J6BYV7_POLVA</name>
<evidence type="ECO:0000256" key="7">
    <source>
        <dbReference type="ARBA" id="ARBA00023136"/>
    </source>
</evidence>
<evidence type="ECO:0000313" key="11">
    <source>
        <dbReference type="EMBL" id="KAG5674930.1"/>
    </source>
</evidence>
<feature type="transmembrane region" description="Helical" evidence="10">
    <location>
        <begin position="484"/>
        <end position="502"/>
    </location>
</feature>
<evidence type="ECO:0000256" key="4">
    <source>
        <dbReference type="ARBA" id="ARBA00022692"/>
    </source>
</evidence>
<feature type="transmembrane region" description="Helical" evidence="10">
    <location>
        <begin position="607"/>
        <end position="628"/>
    </location>
</feature>
<sequence length="724" mass="84716">MTVFELQRKCLELSCFSQKSPCFWKYSESNWKVFCSVYQILVVFVTLYIIFCEFLFIYRNFYEIYEVTACVAPLIAHILNLAKFYTLWFKNDKIHKIIDELKQMVDDEDDPKFIKMLQKVNKYDQFVCQIIASLYCTLGVLYSLKPIIQNIFYVFVYKIEPTYAMPTISAYLFDETVSPAYEISYFICVFCLISSCGIHIGSDTTFICCFVNISCHFDILSEIIHESDMKTFINYHRKLLNLSYELNYVFKATVFCSYLMCGTMICVNGFQLVMTHDLGKLIIAACFGVSALFTLFIYAYGGQVIMDKSIQICDQLYILNKDYWFIIMRVQQPIKIQAGFFHACLPTYMTILNSAVVTMKLFEVEQTCLKLAFLSKQSPNIWRYSNKSWKILCFIYQVLVVLVTLYIIFSEFLFIYRNYYKIYEVTACAAPWIAHLLNLSKLYTLWYRNDKIHEVVDEFKQLVDKEKHPKYSKMLYGVNKRVQIGGYIFIFLYSALCLLYVVRPTIRNLFYIYVYKIEPIYEMPTISAYFFDETISPAYEISYFICFFCLISSGAIHFTSDTLFICCFLNICCQFDILSEMVNQNDLRTFLNHHKKIIKLTNEVNDLFKATVFCSYLLCGTLICVNGFQLVMEKDLGRLVIAAFFLVAANFTLFIYALGGQMIMDRSIQVCDQMYKIDKNYWLIIMNVQQPIKIQAGFFHACLPTYMSILNSAGSMITLLKSFV</sequence>
<organism evidence="11 12">
    <name type="scientific">Polypedilum vanderplanki</name>
    <name type="common">Sleeping chironomid midge</name>
    <dbReference type="NCBI Taxonomy" id="319348"/>
    <lineage>
        <taxon>Eukaryota</taxon>
        <taxon>Metazoa</taxon>
        <taxon>Ecdysozoa</taxon>
        <taxon>Arthropoda</taxon>
        <taxon>Hexapoda</taxon>
        <taxon>Insecta</taxon>
        <taxon>Pterygota</taxon>
        <taxon>Neoptera</taxon>
        <taxon>Endopterygota</taxon>
        <taxon>Diptera</taxon>
        <taxon>Nematocera</taxon>
        <taxon>Chironomoidea</taxon>
        <taxon>Chironomidae</taxon>
        <taxon>Chironominae</taxon>
        <taxon>Polypedilum</taxon>
        <taxon>Polypedilum</taxon>
    </lineage>
</organism>
<dbReference type="Pfam" id="PF02949">
    <property type="entry name" value="7tm_6"/>
    <property type="match status" value="2"/>
</dbReference>
<proteinExistence type="predicted"/>
<evidence type="ECO:0000256" key="6">
    <source>
        <dbReference type="ARBA" id="ARBA00022989"/>
    </source>
</evidence>
<keyword evidence="2" id="KW-1003">Cell membrane</keyword>
<keyword evidence="5" id="KW-0552">Olfaction</keyword>
<dbReference type="OrthoDB" id="6617147at2759"/>
<keyword evidence="9" id="KW-0807">Transducer</keyword>
<dbReference type="PANTHER" id="PTHR21137">
    <property type="entry name" value="ODORANT RECEPTOR"/>
    <property type="match status" value="1"/>
</dbReference>
<dbReference type="GO" id="GO:0005886">
    <property type="term" value="C:plasma membrane"/>
    <property type="evidence" value="ECO:0007669"/>
    <property type="project" value="UniProtKB-SubCell"/>
</dbReference>
<dbReference type="GO" id="GO:0004984">
    <property type="term" value="F:olfactory receptor activity"/>
    <property type="evidence" value="ECO:0007669"/>
    <property type="project" value="InterPro"/>
</dbReference>
<evidence type="ECO:0000256" key="1">
    <source>
        <dbReference type="ARBA" id="ARBA00004651"/>
    </source>
</evidence>
<evidence type="ECO:0000256" key="9">
    <source>
        <dbReference type="ARBA" id="ARBA00023224"/>
    </source>
</evidence>
<dbReference type="Proteomes" id="UP001107558">
    <property type="component" value="Chromosome 2"/>
</dbReference>
<evidence type="ECO:0000256" key="2">
    <source>
        <dbReference type="ARBA" id="ARBA00022475"/>
    </source>
</evidence>
<evidence type="ECO:0000256" key="3">
    <source>
        <dbReference type="ARBA" id="ARBA00022606"/>
    </source>
</evidence>
<gene>
    <name evidence="11" type="ORF">PVAND_004874</name>
</gene>